<dbReference type="PANTHER" id="PTHR22804">
    <property type="entry name" value="AGGRECAN/VERSICAN PROTEOGLYCAN"/>
    <property type="match status" value="1"/>
</dbReference>
<dbReference type="SUPFAM" id="SSF57535">
    <property type="entry name" value="Complement control module/SCR domain"/>
    <property type="match status" value="1"/>
</dbReference>
<dbReference type="GO" id="GO:0005615">
    <property type="term" value="C:extracellular space"/>
    <property type="evidence" value="ECO:0007669"/>
    <property type="project" value="TreeGrafter"/>
</dbReference>
<dbReference type="InterPro" id="IPR003599">
    <property type="entry name" value="Ig_sub"/>
</dbReference>
<keyword evidence="6 19" id="KW-0768">Sushi</keyword>
<dbReference type="FunFam" id="3.10.100.10:FF:000003">
    <property type="entry name" value="Versican core protein"/>
    <property type="match status" value="1"/>
</dbReference>
<evidence type="ECO:0000256" key="6">
    <source>
        <dbReference type="ARBA" id="ARBA00022659"/>
    </source>
</evidence>
<dbReference type="FunFam" id="2.60.40.10:FF:000698">
    <property type="entry name" value="brevican core protein"/>
    <property type="match status" value="1"/>
</dbReference>
<comment type="function">
    <text evidence="16">May play a role in the terminally differentiating and the adult nervous system during postnatal development. Could stabilize interactions between hyaluronan (HA) and brain proteoglycans.</text>
</comment>
<feature type="signal peptide" evidence="22">
    <location>
        <begin position="1"/>
        <end position="19"/>
    </location>
</feature>
<dbReference type="SUPFAM" id="SSF48726">
    <property type="entry name" value="Immunoglobulin"/>
    <property type="match status" value="1"/>
</dbReference>
<feature type="disulfide bond" evidence="19">
    <location>
        <begin position="886"/>
        <end position="929"/>
    </location>
</feature>
<keyword evidence="13" id="KW-0373">Hyaluronic acid</keyword>
<keyword evidence="8" id="KW-0430">Lectin</keyword>
<dbReference type="OrthoDB" id="441660at2759"/>
<dbReference type="Gene3D" id="2.10.70.10">
    <property type="entry name" value="Complement Module, domain 1"/>
    <property type="match status" value="1"/>
</dbReference>
<proteinExistence type="predicted"/>
<dbReference type="GO" id="GO:0001501">
    <property type="term" value="P:skeletal system development"/>
    <property type="evidence" value="ECO:0007669"/>
    <property type="project" value="TreeGrafter"/>
</dbReference>
<dbReference type="Pfam" id="PF00008">
    <property type="entry name" value="EGF"/>
    <property type="match status" value="1"/>
</dbReference>
<feature type="disulfide bond" evidence="19">
    <location>
        <begin position="915"/>
        <end position="942"/>
    </location>
</feature>
<dbReference type="CDD" id="cd03517">
    <property type="entry name" value="Link_domain_CSPGs_modules_1_3"/>
    <property type="match status" value="1"/>
</dbReference>
<keyword evidence="4 18" id="KW-0245">EGF-like domain</keyword>
<feature type="non-terminal residue" evidence="28">
    <location>
        <position position="952"/>
    </location>
</feature>
<keyword evidence="29" id="KW-1185">Reference proteome</keyword>
<accession>A0A7K7NTH1</accession>
<comment type="subcellular location">
    <subcellularLocation>
        <location evidence="1">Secreted</location>
        <location evidence="1">Extracellular space</location>
        <location evidence="1">Extracellular matrix</location>
    </subcellularLocation>
</comment>
<dbReference type="GO" id="GO:0007417">
    <property type="term" value="P:central nervous system development"/>
    <property type="evidence" value="ECO:0007669"/>
    <property type="project" value="TreeGrafter"/>
</dbReference>
<dbReference type="PROSITE" id="PS50923">
    <property type="entry name" value="SUSHI"/>
    <property type="match status" value="1"/>
</dbReference>
<dbReference type="PROSITE" id="PS50026">
    <property type="entry name" value="EGF_3"/>
    <property type="match status" value="1"/>
</dbReference>
<keyword evidence="2" id="KW-0964">Secreted</keyword>
<dbReference type="FunFam" id="2.10.70.10:FF:000003">
    <property type="entry name" value="Versican core protein"/>
    <property type="match status" value="1"/>
</dbReference>
<dbReference type="InterPro" id="IPR016187">
    <property type="entry name" value="CTDL_fold"/>
</dbReference>
<dbReference type="InterPro" id="IPR050691">
    <property type="entry name" value="Hyaluronan_bind_Proteoglycan"/>
</dbReference>
<feature type="domain" description="Sushi" evidence="26">
    <location>
        <begin position="884"/>
        <end position="944"/>
    </location>
</feature>
<dbReference type="Gene3D" id="2.10.25.10">
    <property type="entry name" value="Laminin"/>
    <property type="match status" value="1"/>
</dbReference>
<dbReference type="InterPro" id="IPR001304">
    <property type="entry name" value="C-type_lectin-like"/>
</dbReference>
<evidence type="ECO:0000256" key="2">
    <source>
        <dbReference type="ARBA" id="ARBA00022525"/>
    </source>
</evidence>
<feature type="domain" description="Link" evidence="27">
    <location>
        <begin position="161"/>
        <end position="256"/>
    </location>
</feature>
<dbReference type="Gene3D" id="2.60.40.10">
    <property type="entry name" value="Immunoglobulins"/>
    <property type="match status" value="1"/>
</dbReference>
<gene>
    <name evidence="28" type="primary">Bcan</name>
    <name evidence="28" type="ORF">HALALB_R06184</name>
</gene>
<evidence type="ECO:0000313" key="29">
    <source>
        <dbReference type="Proteomes" id="UP000585422"/>
    </source>
</evidence>
<dbReference type="Pfam" id="PF07686">
    <property type="entry name" value="V-set"/>
    <property type="match status" value="1"/>
</dbReference>
<dbReference type="Proteomes" id="UP000585422">
    <property type="component" value="Unassembled WGS sequence"/>
</dbReference>
<keyword evidence="9" id="KW-0677">Repeat</keyword>
<feature type="disulfide bond" evidence="20">
    <location>
        <begin position="207"/>
        <end position="228"/>
    </location>
</feature>
<dbReference type="SMART" id="SM00409">
    <property type="entry name" value="IG"/>
    <property type="match status" value="1"/>
</dbReference>
<evidence type="ECO:0000313" key="28">
    <source>
        <dbReference type="EMBL" id="NWZ58619.1"/>
    </source>
</evidence>
<dbReference type="Pfam" id="PF00193">
    <property type="entry name" value="Xlink"/>
    <property type="match status" value="2"/>
</dbReference>
<keyword evidence="10" id="KW-0654">Proteoglycan</keyword>
<dbReference type="InterPro" id="IPR000436">
    <property type="entry name" value="Sushi_SCR_CCP_dom"/>
</dbReference>
<dbReference type="InterPro" id="IPR016186">
    <property type="entry name" value="C-type_lectin-like/link_sf"/>
</dbReference>
<dbReference type="InterPro" id="IPR013106">
    <property type="entry name" value="Ig_V-set"/>
</dbReference>
<evidence type="ECO:0000256" key="13">
    <source>
        <dbReference type="ARBA" id="ARBA00023290"/>
    </source>
</evidence>
<dbReference type="FunFam" id="3.10.100.10:FF:000002">
    <property type="entry name" value="Hyaluronan proteoglycan link protein 1"/>
    <property type="match status" value="1"/>
</dbReference>
<evidence type="ECO:0000256" key="8">
    <source>
        <dbReference type="ARBA" id="ARBA00022734"/>
    </source>
</evidence>
<dbReference type="InterPro" id="IPR007110">
    <property type="entry name" value="Ig-like_dom"/>
</dbReference>
<keyword evidence="3" id="KW-0272">Extracellular matrix</keyword>
<dbReference type="PANTHER" id="PTHR22804:SF41">
    <property type="entry name" value="BREVICAN CORE PROTEIN"/>
    <property type="match status" value="1"/>
</dbReference>
<sequence length="952" mass="102208">MASALPLLLLWVFAPMVVPEVFGPGDGTEDLKALQVSIPRHPALDAVLAGDITIPCLITYLGPQPTAGTAGRRAVLGTPRVKWTFISEGREVEILVARGDRVKVSEDYRLRASLPIFHQRYTNASLLLTELRPNDSGIYRCDVQHGIEDGHDILDVKVKGVVFHYREGSMRYAYTFAEALEACARIGARIATPEQLYAAYLGGYEQCDAGWIADQTVRYPIHTPREACYGDMNGFPGVRNYGVVDPEDMYDVYCYAEDLPGEIFLETAPDKFTLEEAVARCRALGAELASTGQLYAAWSAGLDACSPGWLADGSVRYPIVTPRERCGGALPGVKTIFLFRNQTGFPDAQSRYDAYCFREGTNSFPEAAGKYQAREPEGFQEIVTVAEKLEELQLPKAQVEIESRGAIYAVPFFKDAELEKPSLSPEDAPGPGARHPPLDTSVSSGHPTSATPFPMAPAIPEAGIPLSCGAKPGSSSPTEEDGTTGTVGQCTAAGHELSGKGRSKSRCGGARAGVQRGAAGMEVLGLQGEVRGTRGCPGRPSCPHSFCRGSTHGGGTSVLVATSATSSDSRDSGGMSPGGHKSGGVSTPIPTAEDTEISGDVVESLGASPLPPAPSQPQEEGEEQSGALWLPSPTTLGDGSTVPTAEVTAVTPWHTEVPGSSSVPATGGEEAVPRPPSTDHGMPAASLEEEEEEEEEEDQPAPSVATVEGFLAAVPGEPGGCVPNPCLNGGTCMEDSARIACLCLPGYGGSSCERLLEKCSPGWDSFQGACYKHFSTRRSWEDAETQCRHYGGHLATILTPEEQDFINDQYREYQWIGLNDRTIEGDFQWSDGSPLLYENWHPGQPDSYFLSGENCVVIVWHDGGQWSDVPCNYHLSYTCKMGLVQCGPPPAISNAHAFGRPKQRYEIGSITRYQCRHGFVPRRSPIIRCQEDGMWEPPQLACRPGERRAPPD</sequence>
<dbReference type="SMART" id="SM00034">
    <property type="entry name" value="CLECT"/>
    <property type="match status" value="1"/>
</dbReference>
<dbReference type="GO" id="GO:0030246">
    <property type="term" value="F:carbohydrate binding"/>
    <property type="evidence" value="ECO:0007669"/>
    <property type="project" value="UniProtKB-KW"/>
</dbReference>
<dbReference type="Pfam" id="PF00084">
    <property type="entry name" value="Sushi"/>
    <property type="match status" value="1"/>
</dbReference>
<evidence type="ECO:0000256" key="14">
    <source>
        <dbReference type="ARBA" id="ARBA00023319"/>
    </source>
</evidence>
<evidence type="ECO:0000256" key="17">
    <source>
        <dbReference type="ARBA" id="ARBA00064526"/>
    </source>
</evidence>
<evidence type="ECO:0000256" key="21">
    <source>
        <dbReference type="SAM" id="MobiDB-lite"/>
    </source>
</evidence>
<evidence type="ECO:0000259" key="26">
    <source>
        <dbReference type="PROSITE" id="PS50923"/>
    </source>
</evidence>
<evidence type="ECO:0000256" key="16">
    <source>
        <dbReference type="ARBA" id="ARBA00058486"/>
    </source>
</evidence>
<dbReference type="PROSITE" id="PS01186">
    <property type="entry name" value="EGF_2"/>
    <property type="match status" value="1"/>
</dbReference>
<feature type="compositionally biased region" description="Acidic residues" evidence="21">
    <location>
        <begin position="687"/>
        <end position="699"/>
    </location>
</feature>
<evidence type="ECO:0000256" key="20">
    <source>
        <dbReference type="PROSITE-ProRule" id="PRU00323"/>
    </source>
</evidence>
<dbReference type="GO" id="GO:0045202">
    <property type="term" value="C:synapse"/>
    <property type="evidence" value="ECO:0007669"/>
    <property type="project" value="TreeGrafter"/>
</dbReference>
<dbReference type="GO" id="GO:0002052">
    <property type="term" value="P:positive regulation of neuroblast proliferation"/>
    <property type="evidence" value="ECO:0007669"/>
    <property type="project" value="TreeGrafter"/>
</dbReference>
<keyword evidence="7 22" id="KW-0732">Signal</keyword>
<feature type="domain" description="Link" evidence="27">
    <location>
        <begin position="261"/>
        <end position="358"/>
    </location>
</feature>
<evidence type="ECO:0000259" key="23">
    <source>
        <dbReference type="PROSITE" id="PS50026"/>
    </source>
</evidence>
<dbReference type="GO" id="GO:0005540">
    <property type="term" value="F:hyaluronic acid binding"/>
    <property type="evidence" value="ECO:0007669"/>
    <property type="project" value="UniProtKB-KW"/>
</dbReference>
<dbReference type="InterPro" id="IPR035976">
    <property type="entry name" value="Sushi/SCR/CCP_sf"/>
</dbReference>
<evidence type="ECO:0000256" key="1">
    <source>
        <dbReference type="ARBA" id="ARBA00004498"/>
    </source>
</evidence>
<keyword evidence="11 18" id="KW-1015">Disulfide bond</keyword>
<feature type="chain" id="PRO_5029443270" description="Brevican core protein" evidence="22">
    <location>
        <begin position="20"/>
        <end position="952"/>
    </location>
</feature>
<keyword evidence="12" id="KW-0325">Glycoprotein</keyword>
<dbReference type="InterPro" id="IPR000538">
    <property type="entry name" value="Link_dom"/>
</dbReference>
<dbReference type="FunFam" id="2.10.25.10:FF:000012">
    <property type="entry name" value="Delta-like protein"/>
    <property type="match status" value="1"/>
</dbReference>
<feature type="domain" description="C-type lectin" evidence="24">
    <location>
        <begin position="766"/>
        <end position="880"/>
    </location>
</feature>
<feature type="compositionally biased region" description="Polar residues" evidence="21">
    <location>
        <begin position="440"/>
        <end position="451"/>
    </location>
</feature>
<name>A0A7K7NTH1_HALAL</name>
<dbReference type="PROSITE" id="PS50835">
    <property type="entry name" value="IG_LIKE"/>
    <property type="match status" value="1"/>
</dbReference>
<protein>
    <recommendedName>
        <fullName evidence="15">Brevican core protein</fullName>
    </recommendedName>
</protein>
<dbReference type="PROSITE" id="PS50963">
    <property type="entry name" value="LINK_2"/>
    <property type="match status" value="2"/>
</dbReference>
<dbReference type="SMART" id="SM00032">
    <property type="entry name" value="CCP"/>
    <property type="match status" value="1"/>
</dbReference>
<dbReference type="SUPFAM" id="SSF56436">
    <property type="entry name" value="C-type lectin-like"/>
    <property type="match status" value="3"/>
</dbReference>
<dbReference type="FunFam" id="3.10.100.10:FF:000011">
    <property type="entry name" value="Aggrecan core protein"/>
    <property type="match status" value="1"/>
</dbReference>
<evidence type="ECO:0000256" key="22">
    <source>
        <dbReference type="SAM" id="SignalP"/>
    </source>
</evidence>
<feature type="compositionally biased region" description="Polar residues" evidence="21">
    <location>
        <begin position="473"/>
        <end position="489"/>
    </location>
</feature>
<feature type="domain" description="Ig-like" evidence="25">
    <location>
        <begin position="39"/>
        <end position="159"/>
    </location>
</feature>
<dbReference type="SMART" id="SM00181">
    <property type="entry name" value="EGF"/>
    <property type="match status" value="1"/>
</dbReference>
<dbReference type="EMBL" id="VZSQ01000277">
    <property type="protein sequence ID" value="NWZ58619.1"/>
    <property type="molecule type" value="Genomic_DNA"/>
</dbReference>
<evidence type="ECO:0000256" key="11">
    <source>
        <dbReference type="ARBA" id="ARBA00023157"/>
    </source>
</evidence>
<dbReference type="PROSITE" id="PS01241">
    <property type="entry name" value="LINK_1"/>
    <property type="match status" value="1"/>
</dbReference>
<dbReference type="PRINTS" id="PR01265">
    <property type="entry name" value="LINKMODULE"/>
</dbReference>
<comment type="subunit">
    <text evidence="17">Interacts with TNR.</text>
</comment>
<dbReference type="SMART" id="SM00445">
    <property type="entry name" value="LINK"/>
    <property type="match status" value="2"/>
</dbReference>
<dbReference type="GO" id="GO:0007155">
    <property type="term" value="P:cell adhesion"/>
    <property type="evidence" value="ECO:0007669"/>
    <property type="project" value="InterPro"/>
</dbReference>
<dbReference type="InterPro" id="IPR018378">
    <property type="entry name" value="C-type_lectin_CS"/>
</dbReference>
<evidence type="ECO:0000256" key="12">
    <source>
        <dbReference type="ARBA" id="ARBA00023180"/>
    </source>
</evidence>
<dbReference type="PROSITE" id="PS00615">
    <property type="entry name" value="C_TYPE_LECTIN_1"/>
    <property type="match status" value="1"/>
</dbReference>
<feature type="compositionally biased region" description="Low complexity" evidence="21">
    <location>
        <begin position="641"/>
        <end position="652"/>
    </location>
</feature>
<evidence type="ECO:0000259" key="24">
    <source>
        <dbReference type="PROSITE" id="PS50041"/>
    </source>
</evidence>
<dbReference type="GO" id="GO:0072534">
    <property type="term" value="C:perineuronal net"/>
    <property type="evidence" value="ECO:0007669"/>
    <property type="project" value="TreeGrafter"/>
</dbReference>
<organism evidence="28 29">
    <name type="scientific">Haliaeetus albicilla</name>
    <name type="common">White-tailed sea-eagle</name>
    <name type="synonym">Falco albicilla</name>
    <dbReference type="NCBI Taxonomy" id="8969"/>
    <lineage>
        <taxon>Eukaryota</taxon>
        <taxon>Metazoa</taxon>
        <taxon>Chordata</taxon>
        <taxon>Craniata</taxon>
        <taxon>Vertebrata</taxon>
        <taxon>Euteleostomi</taxon>
        <taxon>Archelosauria</taxon>
        <taxon>Archosauria</taxon>
        <taxon>Dinosauria</taxon>
        <taxon>Saurischia</taxon>
        <taxon>Theropoda</taxon>
        <taxon>Coelurosauria</taxon>
        <taxon>Aves</taxon>
        <taxon>Neognathae</taxon>
        <taxon>Neoaves</taxon>
        <taxon>Telluraves</taxon>
        <taxon>Accipitrimorphae</taxon>
        <taxon>Accipitriformes</taxon>
        <taxon>Accipitridae</taxon>
        <taxon>Accipitrinae</taxon>
        <taxon>Haliaeetus</taxon>
    </lineage>
</organism>
<feature type="disulfide bond" evidence="20">
    <location>
        <begin position="305"/>
        <end position="326"/>
    </location>
</feature>
<evidence type="ECO:0000256" key="7">
    <source>
        <dbReference type="ARBA" id="ARBA00022729"/>
    </source>
</evidence>
<feature type="non-terminal residue" evidence="28">
    <location>
        <position position="1"/>
    </location>
</feature>
<evidence type="ECO:0000256" key="10">
    <source>
        <dbReference type="ARBA" id="ARBA00022974"/>
    </source>
</evidence>
<dbReference type="PROSITE" id="PS00022">
    <property type="entry name" value="EGF_1"/>
    <property type="match status" value="1"/>
</dbReference>
<evidence type="ECO:0000259" key="27">
    <source>
        <dbReference type="PROSITE" id="PS50963"/>
    </source>
</evidence>
<feature type="region of interest" description="Disordered" evidence="21">
    <location>
        <begin position="420"/>
        <end position="510"/>
    </location>
</feature>
<evidence type="ECO:0000256" key="4">
    <source>
        <dbReference type="ARBA" id="ARBA00022536"/>
    </source>
</evidence>
<evidence type="ECO:0000256" key="15">
    <source>
        <dbReference type="ARBA" id="ARBA00044100"/>
    </source>
</evidence>
<dbReference type="InterPro" id="IPR036179">
    <property type="entry name" value="Ig-like_dom_sf"/>
</dbReference>
<dbReference type="InterPro" id="IPR013783">
    <property type="entry name" value="Ig-like_fold"/>
</dbReference>
<comment type="caution">
    <text evidence="18">Lacks conserved residue(s) required for the propagation of feature annotation.</text>
</comment>
<dbReference type="CDD" id="cd00054">
    <property type="entry name" value="EGF_CA"/>
    <property type="match status" value="1"/>
</dbReference>
<dbReference type="AlphaFoldDB" id="A0A7K7NTH1"/>
<evidence type="ECO:0000256" key="9">
    <source>
        <dbReference type="ARBA" id="ARBA00022737"/>
    </source>
</evidence>
<feature type="region of interest" description="Disordered" evidence="21">
    <location>
        <begin position="563"/>
        <end position="703"/>
    </location>
</feature>
<comment type="caution">
    <text evidence="28">The sequence shown here is derived from an EMBL/GenBank/DDBJ whole genome shotgun (WGS) entry which is preliminary data.</text>
</comment>
<evidence type="ECO:0000256" key="3">
    <source>
        <dbReference type="ARBA" id="ARBA00022530"/>
    </source>
</evidence>
<dbReference type="PROSITE" id="PS50041">
    <property type="entry name" value="C_TYPE_LECTIN_2"/>
    <property type="match status" value="1"/>
</dbReference>
<dbReference type="Gene3D" id="3.10.100.10">
    <property type="entry name" value="Mannose-Binding Protein A, subunit A"/>
    <property type="match status" value="3"/>
</dbReference>
<evidence type="ECO:0000256" key="19">
    <source>
        <dbReference type="PROSITE-ProRule" id="PRU00302"/>
    </source>
</evidence>
<evidence type="ECO:0000259" key="25">
    <source>
        <dbReference type="PROSITE" id="PS50835"/>
    </source>
</evidence>
<dbReference type="CDD" id="cd00033">
    <property type="entry name" value="CCP"/>
    <property type="match status" value="1"/>
</dbReference>
<dbReference type="CDD" id="cd03520">
    <property type="entry name" value="Link_domain_CSPGs_modules_2_4"/>
    <property type="match status" value="1"/>
</dbReference>
<evidence type="ECO:0000256" key="5">
    <source>
        <dbReference type="ARBA" id="ARBA00022553"/>
    </source>
</evidence>
<dbReference type="InterPro" id="IPR000742">
    <property type="entry name" value="EGF"/>
</dbReference>
<feature type="disulfide bond" evidence="18">
    <location>
        <begin position="743"/>
        <end position="752"/>
    </location>
</feature>
<dbReference type="Pfam" id="PF00059">
    <property type="entry name" value="Lectin_C"/>
    <property type="match status" value="1"/>
</dbReference>
<keyword evidence="14" id="KW-0393">Immunoglobulin domain</keyword>
<evidence type="ECO:0000256" key="18">
    <source>
        <dbReference type="PROSITE-ProRule" id="PRU00076"/>
    </source>
</evidence>
<dbReference type="GO" id="GO:0010001">
    <property type="term" value="P:glial cell differentiation"/>
    <property type="evidence" value="ECO:0007669"/>
    <property type="project" value="TreeGrafter"/>
</dbReference>
<feature type="domain" description="EGF-like" evidence="23">
    <location>
        <begin position="717"/>
        <end position="753"/>
    </location>
</feature>
<keyword evidence="5" id="KW-0597">Phosphoprotein</keyword>
<reference evidence="28 29" key="1">
    <citation type="submission" date="2019-09" db="EMBL/GenBank/DDBJ databases">
        <title>Bird 10,000 Genomes (B10K) Project - Family phase.</title>
        <authorList>
            <person name="Zhang G."/>
        </authorList>
    </citation>
    <scope>NUCLEOTIDE SEQUENCE [LARGE SCALE GENOMIC DNA]</scope>
    <source>
        <strain evidence="28">OUT-0040</strain>
        <tissue evidence="28">Blood</tissue>
    </source>
</reference>